<evidence type="ECO:0008006" key="4">
    <source>
        <dbReference type="Google" id="ProtNLM"/>
    </source>
</evidence>
<dbReference type="EMBL" id="BAABDL010000101">
    <property type="protein sequence ID" value="GAA4073635.1"/>
    <property type="molecule type" value="Genomic_DNA"/>
</dbReference>
<organism evidence="2 3">
    <name type="scientific">Amphibacillus indicireducens</name>
    <dbReference type="NCBI Taxonomy" id="1076330"/>
    <lineage>
        <taxon>Bacteria</taxon>
        <taxon>Bacillati</taxon>
        <taxon>Bacillota</taxon>
        <taxon>Bacilli</taxon>
        <taxon>Bacillales</taxon>
        <taxon>Bacillaceae</taxon>
        <taxon>Amphibacillus</taxon>
    </lineage>
</organism>
<accession>A0ABP7VSP6</accession>
<gene>
    <name evidence="2" type="ORF">GCM10022410_18680</name>
</gene>
<reference evidence="3" key="1">
    <citation type="journal article" date="2019" name="Int. J. Syst. Evol. Microbiol.">
        <title>The Global Catalogue of Microorganisms (GCM) 10K type strain sequencing project: providing services to taxonomists for standard genome sequencing and annotation.</title>
        <authorList>
            <consortium name="The Broad Institute Genomics Platform"/>
            <consortium name="The Broad Institute Genome Sequencing Center for Infectious Disease"/>
            <person name="Wu L."/>
            <person name="Ma J."/>
        </authorList>
    </citation>
    <scope>NUCLEOTIDE SEQUENCE [LARGE SCALE GENOMIC DNA]</scope>
    <source>
        <strain evidence="3">JCM 17250</strain>
    </source>
</reference>
<evidence type="ECO:0000313" key="3">
    <source>
        <dbReference type="Proteomes" id="UP001501734"/>
    </source>
</evidence>
<keyword evidence="1" id="KW-0812">Transmembrane</keyword>
<sequence>MENIPVELSNAYYDSEIVDGKVVITNRFYKRNGFVFLLYILLEFFGGPSFECNQIPRKFVITGETSYVRLSKKLELETDGTVEIIFSKKNIRRWFFGVVIPFFSMLILFVILFYQTIGFLIVSNLSFSSIILFVAMLTMVAIFGQINLALLKQYRQYKSYDSEYKVSN</sequence>
<evidence type="ECO:0000256" key="1">
    <source>
        <dbReference type="SAM" id="Phobius"/>
    </source>
</evidence>
<protein>
    <recommendedName>
        <fullName evidence="4">DUF443 family protein</fullName>
    </recommendedName>
</protein>
<proteinExistence type="predicted"/>
<keyword evidence="1" id="KW-1133">Transmembrane helix</keyword>
<feature type="transmembrane region" description="Helical" evidence="1">
    <location>
        <begin position="127"/>
        <end position="150"/>
    </location>
</feature>
<keyword evidence="3" id="KW-1185">Reference proteome</keyword>
<keyword evidence="1" id="KW-0472">Membrane</keyword>
<evidence type="ECO:0000313" key="2">
    <source>
        <dbReference type="EMBL" id="GAA4073635.1"/>
    </source>
</evidence>
<dbReference type="Proteomes" id="UP001501734">
    <property type="component" value="Unassembled WGS sequence"/>
</dbReference>
<name>A0ABP7VSP6_9BACI</name>
<feature type="transmembrane region" description="Helical" evidence="1">
    <location>
        <begin position="94"/>
        <end position="121"/>
    </location>
</feature>
<dbReference type="RefSeq" id="WP_344912516.1">
    <property type="nucleotide sequence ID" value="NZ_BAABDL010000101.1"/>
</dbReference>
<comment type="caution">
    <text evidence="2">The sequence shown here is derived from an EMBL/GenBank/DDBJ whole genome shotgun (WGS) entry which is preliminary data.</text>
</comment>